<accession>A0A9P7BTL0</accession>
<dbReference type="EMBL" id="JAANQT010000567">
    <property type="protein sequence ID" value="KAG1309955.1"/>
    <property type="molecule type" value="Genomic_DNA"/>
</dbReference>
<reference evidence="8" key="1">
    <citation type="journal article" date="2020" name="Microb. Genom.">
        <title>Genetic diversity of clinical and environmental Mucorales isolates obtained from an investigation of mucormycosis cases among solid organ transplant recipients.</title>
        <authorList>
            <person name="Nguyen M.H."/>
            <person name="Kaul D."/>
            <person name="Muto C."/>
            <person name="Cheng S.J."/>
            <person name="Richter R.A."/>
            <person name="Bruno V.M."/>
            <person name="Liu G."/>
            <person name="Beyhan S."/>
            <person name="Sundermann A.J."/>
            <person name="Mounaud S."/>
            <person name="Pasculle A.W."/>
            <person name="Nierman W.C."/>
            <person name="Driscoll E."/>
            <person name="Cumbie R."/>
            <person name="Clancy C.J."/>
            <person name="Dupont C.L."/>
        </authorList>
    </citation>
    <scope>NUCLEOTIDE SEQUENCE</scope>
    <source>
        <strain evidence="8">GL11</strain>
    </source>
</reference>
<dbReference type="GO" id="GO:0140824">
    <property type="term" value="F:thioredoxin-dependent peroxiredoxin activity"/>
    <property type="evidence" value="ECO:0007669"/>
    <property type="project" value="UniProtKB-EC"/>
</dbReference>
<sequence>MSRLYELTVKTITGQDWQLGALKGKVVLFVNVASKCGFAKQYHELENLYSKYKDQGFEVIGVPCNQFNNQEPGSGEEILKLVKEKYNVNFPLLEKQDVNGSNESPLYKFLKESKSGILGLHVVKWNFEKFLVDRSGHVVHRYSSMTDPHSIAPEIEKLLERK</sequence>
<dbReference type="PANTHER" id="PTHR11592">
    <property type="entry name" value="GLUTATHIONE PEROXIDASE"/>
    <property type="match status" value="1"/>
</dbReference>
<evidence type="ECO:0000313" key="9">
    <source>
        <dbReference type="Proteomes" id="UP000716291"/>
    </source>
</evidence>
<dbReference type="PIRSF" id="PIRSF000303">
    <property type="entry name" value="Glutathion_perox"/>
    <property type="match status" value="1"/>
</dbReference>
<dbReference type="InterPro" id="IPR029759">
    <property type="entry name" value="GPX_AS"/>
</dbReference>
<evidence type="ECO:0000256" key="3">
    <source>
        <dbReference type="ARBA" id="ARBA00023002"/>
    </source>
</evidence>
<dbReference type="InterPro" id="IPR036249">
    <property type="entry name" value="Thioredoxin-like_sf"/>
</dbReference>
<gene>
    <name evidence="8" type="ORF">G6F64_004923</name>
</gene>
<dbReference type="PROSITE" id="PS51355">
    <property type="entry name" value="GLUTATHIONE_PEROXID_3"/>
    <property type="match status" value="1"/>
</dbReference>
<feature type="domain" description="Thioredoxin" evidence="7">
    <location>
        <begin position="1"/>
        <end position="160"/>
    </location>
</feature>
<dbReference type="AlphaFoldDB" id="A0A9P7BTL0"/>
<evidence type="ECO:0000256" key="1">
    <source>
        <dbReference type="ARBA" id="ARBA00006926"/>
    </source>
</evidence>
<dbReference type="InterPro" id="IPR000889">
    <property type="entry name" value="Glutathione_peroxidase"/>
</dbReference>
<dbReference type="FunFam" id="3.40.30.10:FF:000010">
    <property type="entry name" value="Glutathione peroxidase"/>
    <property type="match status" value="1"/>
</dbReference>
<proteinExistence type="inferred from homology"/>
<protein>
    <recommendedName>
        <fullName evidence="6">Glutathione peroxidase</fullName>
    </recommendedName>
</protein>
<dbReference type="OrthoDB" id="446890at2759"/>
<keyword evidence="2 6" id="KW-0575">Peroxidase</keyword>
<name>A0A9P7BTL0_RHIOR</name>
<dbReference type="PRINTS" id="PR01011">
    <property type="entry name" value="GLUTPROXDASE"/>
</dbReference>
<dbReference type="SUPFAM" id="SSF52833">
    <property type="entry name" value="Thioredoxin-like"/>
    <property type="match status" value="1"/>
</dbReference>
<evidence type="ECO:0000256" key="6">
    <source>
        <dbReference type="RuleBase" id="RU000499"/>
    </source>
</evidence>
<dbReference type="InterPro" id="IPR013766">
    <property type="entry name" value="Thioredoxin_domain"/>
</dbReference>
<evidence type="ECO:0000256" key="5">
    <source>
        <dbReference type="PIRSR" id="PIRSR000303-1"/>
    </source>
</evidence>
<evidence type="ECO:0000313" key="8">
    <source>
        <dbReference type="EMBL" id="KAG1309955.1"/>
    </source>
</evidence>
<comment type="similarity">
    <text evidence="1 6">Belongs to the glutathione peroxidase family.</text>
</comment>
<evidence type="ECO:0000256" key="2">
    <source>
        <dbReference type="ARBA" id="ARBA00022559"/>
    </source>
</evidence>
<dbReference type="Gene3D" id="3.40.30.10">
    <property type="entry name" value="Glutaredoxin"/>
    <property type="match status" value="1"/>
</dbReference>
<comment type="catalytic activity">
    <reaction evidence="4">
        <text>a hydroperoxide + [thioredoxin]-dithiol = an alcohol + [thioredoxin]-disulfide + H2O</text>
        <dbReference type="Rhea" id="RHEA:62620"/>
        <dbReference type="Rhea" id="RHEA-COMP:10698"/>
        <dbReference type="Rhea" id="RHEA-COMP:10700"/>
        <dbReference type="ChEBI" id="CHEBI:15377"/>
        <dbReference type="ChEBI" id="CHEBI:29950"/>
        <dbReference type="ChEBI" id="CHEBI:30879"/>
        <dbReference type="ChEBI" id="CHEBI:35924"/>
        <dbReference type="ChEBI" id="CHEBI:50058"/>
        <dbReference type="EC" id="1.11.1.24"/>
    </reaction>
</comment>
<organism evidence="8 9">
    <name type="scientific">Rhizopus oryzae</name>
    <name type="common">Mucormycosis agent</name>
    <name type="synonym">Rhizopus arrhizus var. delemar</name>
    <dbReference type="NCBI Taxonomy" id="64495"/>
    <lineage>
        <taxon>Eukaryota</taxon>
        <taxon>Fungi</taxon>
        <taxon>Fungi incertae sedis</taxon>
        <taxon>Mucoromycota</taxon>
        <taxon>Mucoromycotina</taxon>
        <taxon>Mucoromycetes</taxon>
        <taxon>Mucorales</taxon>
        <taxon>Mucorineae</taxon>
        <taxon>Rhizopodaceae</taxon>
        <taxon>Rhizopus</taxon>
    </lineage>
</organism>
<evidence type="ECO:0000256" key="4">
    <source>
        <dbReference type="ARBA" id="ARBA00049091"/>
    </source>
</evidence>
<comment type="caution">
    <text evidence="8">The sequence shown here is derived from an EMBL/GenBank/DDBJ whole genome shotgun (WGS) entry which is preliminary data.</text>
</comment>
<dbReference type="Proteomes" id="UP000716291">
    <property type="component" value="Unassembled WGS sequence"/>
</dbReference>
<feature type="active site" evidence="5">
    <location>
        <position position="36"/>
    </location>
</feature>
<dbReference type="Pfam" id="PF00255">
    <property type="entry name" value="GSHPx"/>
    <property type="match status" value="1"/>
</dbReference>
<dbReference type="GO" id="GO:0034599">
    <property type="term" value="P:cellular response to oxidative stress"/>
    <property type="evidence" value="ECO:0007669"/>
    <property type="project" value="TreeGrafter"/>
</dbReference>
<keyword evidence="3 6" id="KW-0560">Oxidoreductase</keyword>
<dbReference type="PANTHER" id="PTHR11592:SF78">
    <property type="entry name" value="GLUTATHIONE PEROXIDASE"/>
    <property type="match status" value="1"/>
</dbReference>
<dbReference type="CDD" id="cd00340">
    <property type="entry name" value="GSH_Peroxidase"/>
    <property type="match status" value="1"/>
</dbReference>
<evidence type="ECO:0000259" key="7">
    <source>
        <dbReference type="PROSITE" id="PS51352"/>
    </source>
</evidence>
<keyword evidence="9" id="KW-1185">Reference proteome</keyword>
<dbReference type="PROSITE" id="PS51352">
    <property type="entry name" value="THIOREDOXIN_2"/>
    <property type="match status" value="1"/>
</dbReference>
<dbReference type="PROSITE" id="PS00460">
    <property type="entry name" value="GLUTATHIONE_PEROXID_1"/>
    <property type="match status" value="1"/>
</dbReference>